<dbReference type="GO" id="GO:0060261">
    <property type="term" value="P:positive regulation of transcription initiation by RNA polymerase II"/>
    <property type="evidence" value="ECO:0007669"/>
    <property type="project" value="InterPro"/>
</dbReference>
<dbReference type="OMA" id="VTINEFR"/>
<dbReference type="InterPro" id="IPR009044">
    <property type="entry name" value="ssDNA-bd_transcriptional_reg"/>
</dbReference>
<dbReference type="InterPro" id="IPR045125">
    <property type="entry name" value="Sub1/Tcp4-like"/>
</dbReference>
<dbReference type="InterPro" id="IPR003173">
    <property type="entry name" value="PC4_C"/>
</dbReference>
<reference evidence="9 10" key="1">
    <citation type="journal article" date="2015" name="Genome Biol. Evol.">
        <title>Phylogenomic analyses indicate that early fungi evolved digesting cell walls of algal ancestors of land plants.</title>
        <authorList>
            <person name="Chang Y."/>
            <person name="Wang S."/>
            <person name="Sekimoto S."/>
            <person name="Aerts A.L."/>
            <person name="Choi C."/>
            <person name="Clum A."/>
            <person name="LaButti K.M."/>
            <person name="Lindquist E.A."/>
            <person name="Yee Ngan C."/>
            <person name="Ohm R.A."/>
            <person name="Salamov A.A."/>
            <person name="Grigoriev I.V."/>
            <person name="Spatafora J.W."/>
            <person name="Berbee M.L."/>
        </authorList>
    </citation>
    <scope>NUCLEOTIDE SEQUENCE [LARGE SCALE GENOMIC DNA]</scope>
    <source>
        <strain evidence="9 10">JEL478</strain>
    </source>
</reference>
<feature type="region of interest" description="Disordered" evidence="7">
    <location>
        <begin position="1"/>
        <end position="74"/>
    </location>
</feature>
<sequence>MAGKRKQQQLSSERVDDSDAASDNSGDEGKPQKKSKSSKTAAPQPASSTTNNPTSDIQRGTDDNGDPFWPLGKDRRVTLSSFKGRKMVNIREYYDAGGTLKPGKKGIALSIEQYEALKRSLPLVDAELAKGGK</sequence>
<keyword evidence="6" id="KW-0539">Nucleus</keyword>
<evidence type="ECO:0000313" key="9">
    <source>
        <dbReference type="EMBL" id="KXS18940.1"/>
    </source>
</evidence>
<gene>
    <name evidence="9" type="ORF">M427DRAFT_67527</name>
</gene>
<proteinExistence type="inferred from homology"/>
<dbReference type="GO" id="GO:0005634">
    <property type="term" value="C:nucleus"/>
    <property type="evidence" value="ECO:0007669"/>
    <property type="project" value="UniProtKB-SubCell"/>
</dbReference>
<evidence type="ECO:0000256" key="7">
    <source>
        <dbReference type="SAM" id="MobiDB-lite"/>
    </source>
</evidence>
<evidence type="ECO:0000256" key="5">
    <source>
        <dbReference type="ARBA" id="ARBA00023163"/>
    </source>
</evidence>
<dbReference type="EMBL" id="KQ965740">
    <property type="protein sequence ID" value="KXS18940.1"/>
    <property type="molecule type" value="Genomic_DNA"/>
</dbReference>
<dbReference type="OrthoDB" id="738517at2759"/>
<keyword evidence="10" id="KW-1185">Reference proteome</keyword>
<dbReference type="Proteomes" id="UP000070544">
    <property type="component" value="Unassembled WGS sequence"/>
</dbReference>
<dbReference type="SUPFAM" id="SSF54447">
    <property type="entry name" value="ssDNA-binding transcriptional regulator domain"/>
    <property type="match status" value="1"/>
</dbReference>
<evidence type="ECO:0000259" key="8">
    <source>
        <dbReference type="Pfam" id="PF02229"/>
    </source>
</evidence>
<dbReference type="STRING" id="1344416.A0A139AQB7"/>
<keyword evidence="3" id="KW-0805">Transcription regulation</keyword>
<evidence type="ECO:0000256" key="6">
    <source>
        <dbReference type="ARBA" id="ARBA00023242"/>
    </source>
</evidence>
<dbReference type="GO" id="GO:0003677">
    <property type="term" value="F:DNA binding"/>
    <property type="evidence" value="ECO:0007669"/>
    <property type="project" value="UniProtKB-KW"/>
</dbReference>
<evidence type="ECO:0000313" key="10">
    <source>
        <dbReference type="Proteomes" id="UP000070544"/>
    </source>
</evidence>
<feature type="domain" description="Transcriptional coactivator p15 (PC4) C-terminal" evidence="8">
    <location>
        <begin position="69"/>
        <end position="119"/>
    </location>
</feature>
<organism evidence="9 10">
    <name type="scientific">Gonapodya prolifera (strain JEL478)</name>
    <name type="common">Monoblepharis prolifera</name>
    <dbReference type="NCBI Taxonomy" id="1344416"/>
    <lineage>
        <taxon>Eukaryota</taxon>
        <taxon>Fungi</taxon>
        <taxon>Fungi incertae sedis</taxon>
        <taxon>Chytridiomycota</taxon>
        <taxon>Chytridiomycota incertae sedis</taxon>
        <taxon>Monoblepharidomycetes</taxon>
        <taxon>Monoblepharidales</taxon>
        <taxon>Gonapodyaceae</taxon>
        <taxon>Gonapodya</taxon>
    </lineage>
</organism>
<dbReference type="AlphaFoldDB" id="A0A139AQB7"/>
<dbReference type="Pfam" id="PF02229">
    <property type="entry name" value="PC4"/>
    <property type="match status" value="1"/>
</dbReference>
<protein>
    <submittedName>
        <fullName evidence="9">SsDNA-binding transcriptional regulator</fullName>
    </submittedName>
</protein>
<dbReference type="Gene3D" id="2.30.31.10">
    <property type="entry name" value="Transcriptional Coactivator Pc4, Chain A"/>
    <property type="match status" value="1"/>
</dbReference>
<accession>A0A139AQB7</accession>
<dbReference type="GO" id="GO:0003713">
    <property type="term" value="F:transcription coactivator activity"/>
    <property type="evidence" value="ECO:0007669"/>
    <property type="project" value="InterPro"/>
</dbReference>
<dbReference type="PANTHER" id="PTHR13215">
    <property type="entry name" value="RNA POLYMERASE II TRANSCRIPTIONAL COACTIVATOR"/>
    <property type="match status" value="1"/>
</dbReference>
<evidence type="ECO:0000256" key="3">
    <source>
        <dbReference type="ARBA" id="ARBA00023015"/>
    </source>
</evidence>
<keyword evidence="5" id="KW-0804">Transcription</keyword>
<evidence type="ECO:0000256" key="4">
    <source>
        <dbReference type="ARBA" id="ARBA00023125"/>
    </source>
</evidence>
<keyword evidence="4 9" id="KW-0238">DNA-binding</keyword>
<feature type="compositionally biased region" description="Polar residues" evidence="7">
    <location>
        <begin position="38"/>
        <end position="58"/>
    </location>
</feature>
<comment type="subcellular location">
    <subcellularLocation>
        <location evidence="1">Nucleus</location>
    </subcellularLocation>
</comment>
<evidence type="ECO:0000256" key="2">
    <source>
        <dbReference type="ARBA" id="ARBA00009001"/>
    </source>
</evidence>
<comment type="similarity">
    <text evidence="2">Belongs to the transcriptional coactivator PC4 family.</text>
</comment>
<evidence type="ECO:0000256" key="1">
    <source>
        <dbReference type="ARBA" id="ARBA00004123"/>
    </source>
</evidence>
<name>A0A139AQB7_GONPJ</name>